<evidence type="ECO:0000256" key="1">
    <source>
        <dbReference type="SAM" id="Phobius"/>
    </source>
</evidence>
<comment type="caution">
    <text evidence="2">The sequence shown here is derived from an EMBL/GenBank/DDBJ whole genome shotgun (WGS) entry which is preliminary data.</text>
</comment>
<dbReference type="Proteomes" id="UP000664277">
    <property type="component" value="Unassembled WGS sequence"/>
</dbReference>
<gene>
    <name evidence="2" type="ORF">J0M35_11535</name>
</gene>
<proteinExistence type="predicted"/>
<dbReference type="AlphaFoldDB" id="A0A8J7P8Y3"/>
<dbReference type="EMBL" id="JAFLCK010000015">
    <property type="protein sequence ID" value="MBN8660991.1"/>
    <property type="molecule type" value="Genomic_DNA"/>
</dbReference>
<evidence type="ECO:0000313" key="2">
    <source>
        <dbReference type="EMBL" id="MBN8660991.1"/>
    </source>
</evidence>
<keyword evidence="1" id="KW-0812">Transmembrane</keyword>
<name>A0A8J7P8Y3_9BACT</name>
<feature type="transmembrane region" description="Helical" evidence="1">
    <location>
        <begin position="12"/>
        <end position="31"/>
    </location>
</feature>
<reference evidence="2" key="1">
    <citation type="submission" date="2021-02" db="EMBL/GenBank/DDBJ databases">
        <title>Genome-Resolved Metagenomics of a Microbial Community Performing Photosynthetic Biological Nutrient Removal.</title>
        <authorList>
            <person name="Mcdaniel E.A."/>
        </authorList>
    </citation>
    <scope>NUCLEOTIDE SEQUENCE</scope>
    <source>
        <strain evidence="2">UWPOB_OBS1</strain>
    </source>
</reference>
<organism evidence="2 3">
    <name type="scientific">Candidatus Obscuribacter phosphatis</name>
    <dbReference type="NCBI Taxonomy" id="1906157"/>
    <lineage>
        <taxon>Bacteria</taxon>
        <taxon>Bacillati</taxon>
        <taxon>Candidatus Melainabacteria</taxon>
        <taxon>Candidatus Obscuribacterales</taxon>
        <taxon>Candidatus Obscuribacteraceae</taxon>
        <taxon>Candidatus Obscuribacter</taxon>
    </lineage>
</organism>
<keyword evidence="1" id="KW-0472">Membrane</keyword>
<sequence length="723" mass="75383">MTVRRQRGATLGLAAACVLVVIVIGVGFFFLSKIIGGGREVANATDAGALNVAKLAIRRGAVNLTSAADQEEFGALCETPNRLDLLSYNRIVAKAMIVAKNAADQNTATALANAGIMHNQVNTLGNTLKAQIAAACATPGGALASDFHAISTNSNTKMWNGSPVQLASDIVPGYMKVGSSANVYFHSATRGSLGNWQPPTNTAGQNAPSGDPYSAGYNAVTVGGHQFAFVPLFPETRPHLVDRGNFSNAAPAGITAAPALPNSFQTNSRALEGKTGVFGGSMACAIVGCIDRNFAARIPKGFVRVSNGPSANTVNTSVFPLSTVVNDGSNDIFNNELFHAPGINMDQNTNIFSHHPQGPAAMNAIGAYNATKGNFPYDPLVGNVGGGDPDLWKGVTGSNNPTAEDAYNNPAAYDLRSTAAQDHFATQAELAAIGAHPNVMNCIYTMYDADPNTNPHCSNANTAMWMGNYNRAAGTASDHIDTSAGFTNVEFMKADLLAQRAHGYRSATTNAPQPSGLKLWGRSGGTVLRPPANGSAKPFLGGKINYLAAGSPMELLNEIGGCASTSTIDKIVDRMRQVNPEDGNLAQHVRDALSSSTLPLGKSFYIYADGSNVYMTESFTAASGYLTKAKADSLTPDGASGAGASNCNTGNYPLSGWTVNTRKGVGGASIGDAGYHEVPFTRYNGTSVGNDQAIWTPSSGYNNFLGELRFEQTATGDTYSKPN</sequence>
<protein>
    <submittedName>
        <fullName evidence="2">Uncharacterized protein</fullName>
    </submittedName>
</protein>
<accession>A0A8J7P8Y3</accession>
<keyword evidence="1" id="KW-1133">Transmembrane helix</keyword>
<evidence type="ECO:0000313" key="3">
    <source>
        <dbReference type="Proteomes" id="UP000664277"/>
    </source>
</evidence>